<gene>
    <name evidence="1" type="ORF">FIBRA_09541</name>
</gene>
<organism evidence="1 2">
    <name type="scientific">Fibroporia radiculosa</name>
    <dbReference type="NCBI Taxonomy" id="599839"/>
    <lineage>
        <taxon>Eukaryota</taxon>
        <taxon>Fungi</taxon>
        <taxon>Dikarya</taxon>
        <taxon>Basidiomycota</taxon>
        <taxon>Agaricomycotina</taxon>
        <taxon>Agaricomycetes</taxon>
        <taxon>Polyporales</taxon>
        <taxon>Fibroporiaceae</taxon>
        <taxon>Fibroporia</taxon>
    </lineage>
</organism>
<proteinExistence type="predicted"/>
<name>J7RWA2_9APHY</name>
<dbReference type="RefSeq" id="XP_012177221.1">
    <property type="nucleotide sequence ID" value="XM_012321831.1"/>
</dbReference>
<dbReference type="EMBL" id="HE797691">
    <property type="protein sequence ID" value="CCM07200.1"/>
    <property type="molecule type" value="Genomic_DNA"/>
</dbReference>
<protein>
    <submittedName>
        <fullName evidence="1">Uncharacterized protein</fullName>
    </submittedName>
</protein>
<dbReference type="GeneID" id="24102100"/>
<dbReference type="AlphaFoldDB" id="J7RWA2"/>
<dbReference type="InParanoid" id="J7RWA2"/>
<accession>J7RWA2</accession>
<evidence type="ECO:0000313" key="2">
    <source>
        <dbReference type="Proteomes" id="UP000006352"/>
    </source>
</evidence>
<sequence length="33" mass="3608">MFGQTSVVSTGVRLWPFNVKGPGMTGDQVFHLN</sequence>
<reference evidence="1 2" key="1">
    <citation type="journal article" date="2012" name="Appl. Environ. Microbiol.">
        <title>Short-read sequencing for genomic analysis of the brown rot fungus Fibroporia radiculosa.</title>
        <authorList>
            <person name="Tang J.D."/>
            <person name="Perkins A.D."/>
            <person name="Sonstegard T.S."/>
            <person name="Schroeder S.G."/>
            <person name="Burgess S.C."/>
            <person name="Diehl S.V."/>
        </authorList>
    </citation>
    <scope>NUCLEOTIDE SEQUENCE [LARGE SCALE GENOMIC DNA]</scope>
    <source>
        <strain evidence="1 2">TFFH 294</strain>
    </source>
</reference>
<dbReference type="Proteomes" id="UP000006352">
    <property type="component" value="Unassembled WGS sequence"/>
</dbReference>
<dbReference type="HOGENOM" id="CLU_3384750_0_0_1"/>
<evidence type="ECO:0000313" key="1">
    <source>
        <dbReference type="EMBL" id="CCM07200.1"/>
    </source>
</evidence>
<keyword evidence="2" id="KW-1185">Reference proteome</keyword>